<feature type="compositionally biased region" description="Low complexity" evidence="1">
    <location>
        <begin position="11"/>
        <end position="28"/>
    </location>
</feature>
<proteinExistence type="predicted"/>
<protein>
    <recommendedName>
        <fullName evidence="2">Novel toxin 15 domain-containing protein</fullName>
    </recommendedName>
</protein>
<dbReference type="Proteomes" id="UP000677180">
    <property type="component" value="Chromosome"/>
</dbReference>
<feature type="region of interest" description="Disordered" evidence="1">
    <location>
        <begin position="374"/>
        <end position="408"/>
    </location>
</feature>
<sequence length="408" mass="44294">MPDPHTHKPEQTQTQNQQQEPVGLAVAAPGAATTSVIHGTGPGLVATDGFRPALTGDGHQVLVWDTPTPQERQLIAAARHGEPLPGVQTNHTTPLPVLPHDETEPVQVVYHAGRSGTEASQHPAEFARQLSRQYEALSYLTVDEYLKGRDLYKTNKRAPNSSAIETDRAGLEKQIVIRLVREYRFDPDKAEEKAAEAVQSLAALHEPDQSLQGTHQLTSGEIVWGNGPVNSSIGGQHKPGVALLDKKARAAQQAGKGQHYLNVRVVLCGNSRLASRIRNEKTHVVVDSIEHEKHVPRSPAVDAKILARELNAKYPELSHSPPQPTTTPTQLATPNKIDQVKNILTAAFPKPAASTQAAATSKIDQVKNILTAAFPKPATPTTPKQPAKPLTPPTRYRGRNHSQNQIER</sequence>
<evidence type="ECO:0000259" key="2">
    <source>
        <dbReference type="Pfam" id="PF15604"/>
    </source>
</evidence>
<name>A0AB37HYK9_9ACTN</name>
<feature type="region of interest" description="Disordered" evidence="1">
    <location>
        <begin position="1"/>
        <end position="28"/>
    </location>
</feature>
<organism evidence="3 4">
    <name type="scientific">Arachnia propionica</name>
    <dbReference type="NCBI Taxonomy" id="1750"/>
    <lineage>
        <taxon>Bacteria</taxon>
        <taxon>Bacillati</taxon>
        <taxon>Actinomycetota</taxon>
        <taxon>Actinomycetes</taxon>
        <taxon>Propionibacteriales</taxon>
        <taxon>Propionibacteriaceae</taxon>
        <taxon>Arachnia</taxon>
    </lineage>
</organism>
<feature type="region of interest" description="Disordered" evidence="1">
    <location>
        <begin position="314"/>
        <end position="334"/>
    </location>
</feature>
<evidence type="ECO:0000256" key="1">
    <source>
        <dbReference type="SAM" id="MobiDB-lite"/>
    </source>
</evidence>
<accession>A0AB37HYK9</accession>
<evidence type="ECO:0000313" key="4">
    <source>
        <dbReference type="Proteomes" id="UP000677180"/>
    </source>
</evidence>
<evidence type="ECO:0000313" key="3">
    <source>
        <dbReference type="EMBL" id="QUC11990.1"/>
    </source>
</evidence>
<dbReference type="AlphaFoldDB" id="A0AB37HYK9"/>
<dbReference type="InterPro" id="IPR028949">
    <property type="entry name" value="Ntox15"/>
</dbReference>
<gene>
    <name evidence="3" type="ORF">J5A53_04675</name>
</gene>
<dbReference type="Pfam" id="PF15604">
    <property type="entry name" value="Ntox15"/>
    <property type="match status" value="1"/>
</dbReference>
<feature type="compositionally biased region" description="Basic and acidic residues" evidence="1">
    <location>
        <begin position="1"/>
        <end position="10"/>
    </location>
</feature>
<dbReference type="EMBL" id="CP072385">
    <property type="protein sequence ID" value="QUC11990.1"/>
    <property type="molecule type" value="Genomic_DNA"/>
</dbReference>
<feature type="compositionally biased region" description="Low complexity" evidence="1">
    <location>
        <begin position="374"/>
        <end position="388"/>
    </location>
</feature>
<feature type="domain" description="Novel toxin 15" evidence="2">
    <location>
        <begin position="124"/>
        <end position="265"/>
    </location>
</feature>
<dbReference type="RefSeq" id="WP_014847232.1">
    <property type="nucleotide sequence ID" value="NZ_CP040007.1"/>
</dbReference>
<reference evidence="3" key="1">
    <citation type="submission" date="2021-03" db="EMBL/GenBank/DDBJ databases">
        <title>Human Oral Microbial Genomes.</title>
        <authorList>
            <person name="Johnston C.D."/>
            <person name="Chen T."/>
            <person name="Dewhirst F.E."/>
        </authorList>
    </citation>
    <scope>NUCLEOTIDE SEQUENCE</scope>
    <source>
        <strain evidence="3">F0714</strain>
    </source>
</reference>